<proteinExistence type="predicted"/>
<feature type="non-terminal residue" evidence="1">
    <location>
        <position position="81"/>
    </location>
</feature>
<comment type="caution">
    <text evidence="1">The sequence shown here is derived from an EMBL/GenBank/DDBJ whole genome shotgun (WGS) entry which is preliminary data.</text>
</comment>
<evidence type="ECO:0000313" key="2">
    <source>
        <dbReference type="Proteomes" id="UP001207468"/>
    </source>
</evidence>
<gene>
    <name evidence="1" type="ORF">F5148DRAFT_1271084</name>
</gene>
<keyword evidence="2" id="KW-1185">Reference proteome</keyword>
<dbReference type="EMBL" id="JAGFNK010001419">
    <property type="protein sequence ID" value="KAI9431638.1"/>
    <property type="molecule type" value="Genomic_DNA"/>
</dbReference>
<organism evidence="1 2">
    <name type="scientific">Russula earlei</name>
    <dbReference type="NCBI Taxonomy" id="71964"/>
    <lineage>
        <taxon>Eukaryota</taxon>
        <taxon>Fungi</taxon>
        <taxon>Dikarya</taxon>
        <taxon>Basidiomycota</taxon>
        <taxon>Agaricomycotina</taxon>
        <taxon>Agaricomycetes</taxon>
        <taxon>Russulales</taxon>
        <taxon>Russulaceae</taxon>
        <taxon>Russula</taxon>
    </lineage>
</organism>
<accession>A0ACC0TS31</accession>
<dbReference type="Proteomes" id="UP001207468">
    <property type="component" value="Unassembled WGS sequence"/>
</dbReference>
<feature type="non-terminal residue" evidence="1">
    <location>
        <position position="1"/>
    </location>
</feature>
<name>A0ACC0TS31_9AGAM</name>
<evidence type="ECO:0000313" key="1">
    <source>
        <dbReference type="EMBL" id="KAI9431638.1"/>
    </source>
</evidence>
<sequence>GSTITLSVLRQLFFPLSGLSSDVWVVEASTVGLVEVDPEIFEMVAYSEFAAELSDGTRAALAGDSAASAGEGAPKILPRLM</sequence>
<reference evidence="1" key="1">
    <citation type="submission" date="2021-03" db="EMBL/GenBank/DDBJ databases">
        <title>Evolutionary priming and transition to the ectomycorrhizal habit in an iconic lineage of mushroom-forming fungi: is preadaptation a requirement?</title>
        <authorList>
            <consortium name="DOE Joint Genome Institute"/>
            <person name="Looney B.P."/>
            <person name="Miyauchi S."/>
            <person name="Morin E."/>
            <person name="Drula E."/>
            <person name="Courty P.E."/>
            <person name="Chicoki N."/>
            <person name="Fauchery L."/>
            <person name="Kohler A."/>
            <person name="Kuo A."/>
            <person name="LaButti K."/>
            <person name="Pangilinan J."/>
            <person name="Lipzen A."/>
            <person name="Riley R."/>
            <person name="Andreopoulos W."/>
            <person name="He G."/>
            <person name="Johnson J."/>
            <person name="Barry K.W."/>
            <person name="Grigoriev I.V."/>
            <person name="Nagy L."/>
            <person name="Hibbett D."/>
            <person name="Henrissat B."/>
            <person name="Matheny P.B."/>
            <person name="Labbe J."/>
            <person name="Martin A.F."/>
        </authorList>
    </citation>
    <scope>NUCLEOTIDE SEQUENCE</scope>
    <source>
        <strain evidence="1">BPL698</strain>
    </source>
</reference>
<protein>
    <submittedName>
        <fullName evidence="1">Uncharacterized protein</fullName>
    </submittedName>
</protein>